<evidence type="ECO:0000313" key="3">
    <source>
        <dbReference type="Proteomes" id="UP000322234"/>
    </source>
</evidence>
<reference evidence="2" key="1">
    <citation type="submission" date="2019-10" db="EMBL/GenBank/DDBJ databases">
        <title>The sequence and de novo assembly of the wild yak genome.</title>
        <authorList>
            <person name="Liu Y."/>
        </authorList>
    </citation>
    <scope>NUCLEOTIDE SEQUENCE [LARGE SCALE GENOMIC DNA]</scope>
    <source>
        <strain evidence="2">WY2019</strain>
    </source>
</reference>
<keyword evidence="3" id="KW-1185">Reference proteome</keyword>
<evidence type="ECO:0000256" key="1">
    <source>
        <dbReference type="SAM" id="MobiDB-lite"/>
    </source>
</evidence>
<dbReference type="AlphaFoldDB" id="A0A6B0S920"/>
<name>A0A6B0S920_9CETA</name>
<gene>
    <name evidence="2" type="ORF">E5288_WYG018221</name>
</gene>
<feature type="region of interest" description="Disordered" evidence="1">
    <location>
        <begin position="1"/>
        <end position="31"/>
    </location>
</feature>
<dbReference type="Proteomes" id="UP000322234">
    <property type="component" value="Unassembled WGS sequence"/>
</dbReference>
<dbReference type="EMBL" id="VBQZ03000420">
    <property type="protein sequence ID" value="MXQ99349.1"/>
    <property type="molecule type" value="Genomic_DNA"/>
</dbReference>
<accession>A0A6B0S920</accession>
<comment type="caution">
    <text evidence="2">The sequence shown here is derived from an EMBL/GenBank/DDBJ whole genome shotgun (WGS) entry which is preliminary data.</text>
</comment>
<protein>
    <submittedName>
        <fullName evidence="2">Uncharacterized protein</fullName>
    </submittedName>
</protein>
<proteinExistence type="predicted"/>
<evidence type="ECO:0000313" key="2">
    <source>
        <dbReference type="EMBL" id="MXQ99349.1"/>
    </source>
</evidence>
<sequence>MPQSPDAEAPVGPEETELPLLSTRHPPQGFPEAWLAAGTQPQAFRKPKPQRVLRRPGSSQLCLRKVRGRNTCSASSGRRALRSLSANRKVQAELPSQFSGGPAA</sequence>
<feature type="region of interest" description="Disordered" evidence="1">
    <location>
        <begin position="70"/>
        <end position="104"/>
    </location>
</feature>
<feature type="compositionally biased region" description="Polar residues" evidence="1">
    <location>
        <begin position="94"/>
        <end position="104"/>
    </location>
</feature>
<organism evidence="2 3">
    <name type="scientific">Bos mutus</name>
    <name type="common">wild yak</name>
    <dbReference type="NCBI Taxonomy" id="72004"/>
    <lineage>
        <taxon>Eukaryota</taxon>
        <taxon>Metazoa</taxon>
        <taxon>Chordata</taxon>
        <taxon>Craniata</taxon>
        <taxon>Vertebrata</taxon>
        <taxon>Euteleostomi</taxon>
        <taxon>Mammalia</taxon>
        <taxon>Eutheria</taxon>
        <taxon>Laurasiatheria</taxon>
        <taxon>Artiodactyla</taxon>
        <taxon>Ruminantia</taxon>
        <taxon>Pecora</taxon>
        <taxon>Bovidae</taxon>
        <taxon>Bovinae</taxon>
        <taxon>Bos</taxon>
    </lineage>
</organism>
<feature type="compositionally biased region" description="Low complexity" evidence="1">
    <location>
        <begin position="73"/>
        <end position="86"/>
    </location>
</feature>